<dbReference type="EMBL" id="CM004388">
    <property type="protein sequence ID" value="KAG8661005.1"/>
    <property type="molecule type" value="Genomic_DNA"/>
</dbReference>
<gene>
    <name evidence="1" type="ORF">MANES_02G221285v8</name>
</gene>
<dbReference type="Proteomes" id="UP000091857">
    <property type="component" value="Chromosome 2"/>
</dbReference>
<proteinExistence type="predicted"/>
<reference evidence="2" key="1">
    <citation type="journal article" date="2016" name="Nat. Biotechnol.">
        <title>Sequencing wild and cultivated cassava and related species reveals extensive interspecific hybridization and genetic diversity.</title>
        <authorList>
            <person name="Bredeson J.V."/>
            <person name="Lyons J.B."/>
            <person name="Prochnik S.E."/>
            <person name="Wu G.A."/>
            <person name="Ha C.M."/>
            <person name="Edsinger-Gonzales E."/>
            <person name="Grimwood J."/>
            <person name="Schmutz J."/>
            <person name="Rabbi I.Y."/>
            <person name="Egesi C."/>
            <person name="Nauluvula P."/>
            <person name="Lebot V."/>
            <person name="Ndunguru J."/>
            <person name="Mkamilo G."/>
            <person name="Bart R.S."/>
            <person name="Setter T.L."/>
            <person name="Gleadow R.M."/>
            <person name="Kulakow P."/>
            <person name="Ferguson M.E."/>
            <person name="Rounsley S."/>
            <person name="Rokhsar D.S."/>
        </authorList>
    </citation>
    <scope>NUCLEOTIDE SEQUENCE [LARGE SCALE GENOMIC DNA]</scope>
    <source>
        <strain evidence="2">cv. AM560-2</strain>
    </source>
</reference>
<accession>A0ACB7I956</accession>
<protein>
    <submittedName>
        <fullName evidence="1">Uncharacterized protein</fullName>
    </submittedName>
</protein>
<name>A0ACB7I956_MANES</name>
<keyword evidence="2" id="KW-1185">Reference proteome</keyword>
<comment type="caution">
    <text evidence="1">The sequence shown here is derived from an EMBL/GenBank/DDBJ whole genome shotgun (WGS) entry which is preliminary data.</text>
</comment>
<organism evidence="1 2">
    <name type="scientific">Manihot esculenta</name>
    <name type="common">Cassava</name>
    <name type="synonym">Jatropha manihot</name>
    <dbReference type="NCBI Taxonomy" id="3983"/>
    <lineage>
        <taxon>Eukaryota</taxon>
        <taxon>Viridiplantae</taxon>
        <taxon>Streptophyta</taxon>
        <taxon>Embryophyta</taxon>
        <taxon>Tracheophyta</taxon>
        <taxon>Spermatophyta</taxon>
        <taxon>Magnoliopsida</taxon>
        <taxon>eudicotyledons</taxon>
        <taxon>Gunneridae</taxon>
        <taxon>Pentapetalae</taxon>
        <taxon>rosids</taxon>
        <taxon>fabids</taxon>
        <taxon>Malpighiales</taxon>
        <taxon>Euphorbiaceae</taxon>
        <taxon>Crotonoideae</taxon>
        <taxon>Manihoteae</taxon>
        <taxon>Manihot</taxon>
    </lineage>
</organism>
<evidence type="ECO:0000313" key="1">
    <source>
        <dbReference type="EMBL" id="KAG8661005.1"/>
    </source>
</evidence>
<evidence type="ECO:0000313" key="2">
    <source>
        <dbReference type="Proteomes" id="UP000091857"/>
    </source>
</evidence>
<sequence>MEGIFYRNKVNDDEIESPLTTLCLNDLPNFIGFIYKDIEESSAYEMNNRMEIVQSKTELVEKISILFSSLWLRLSKLQKLILYNCDLVKALFPPVAQQFGQLKELNISACCKMEYIVAEAKEQEKNKGISKIAFPNLTKLDLDDLPELVAFFADNDISFELYSLVYLKIWSCPKLKTHYCETQDSSTLNKSYDQSEHKVTFPTSSIAQPLLRRGEPKDVSKKKDMEMEQPSTSQMKSGPMEMISTLFFPPSSPLLNLRELYIFGCDFQEAA</sequence>